<name>A0A2I0WHH6_9ASPA</name>
<reference evidence="1 2" key="1">
    <citation type="journal article" date="2016" name="Sci. Rep.">
        <title>The Dendrobium catenatum Lindl. genome sequence provides insights into polysaccharide synthase, floral development and adaptive evolution.</title>
        <authorList>
            <person name="Zhang G.Q."/>
            <person name="Xu Q."/>
            <person name="Bian C."/>
            <person name="Tsai W.C."/>
            <person name="Yeh C.M."/>
            <person name="Liu K.W."/>
            <person name="Yoshida K."/>
            <person name="Zhang L.S."/>
            <person name="Chang S.B."/>
            <person name="Chen F."/>
            <person name="Shi Y."/>
            <person name="Su Y.Y."/>
            <person name="Zhang Y.Q."/>
            <person name="Chen L.J."/>
            <person name="Yin Y."/>
            <person name="Lin M."/>
            <person name="Huang H."/>
            <person name="Deng H."/>
            <person name="Wang Z.W."/>
            <person name="Zhu S.L."/>
            <person name="Zhao X."/>
            <person name="Deng C."/>
            <person name="Niu S.C."/>
            <person name="Huang J."/>
            <person name="Wang M."/>
            <person name="Liu G.H."/>
            <person name="Yang H.J."/>
            <person name="Xiao X.J."/>
            <person name="Hsiao Y.Y."/>
            <person name="Wu W.L."/>
            <person name="Chen Y.Y."/>
            <person name="Mitsuda N."/>
            <person name="Ohme-Takagi M."/>
            <person name="Luo Y.B."/>
            <person name="Van de Peer Y."/>
            <person name="Liu Z.J."/>
        </authorList>
    </citation>
    <scope>NUCLEOTIDE SEQUENCE [LARGE SCALE GENOMIC DNA]</scope>
    <source>
        <tissue evidence="1">The whole plant</tissue>
    </source>
</reference>
<proteinExistence type="predicted"/>
<keyword evidence="2" id="KW-1185">Reference proteome</keyword>
<sequence>MYAYVLEVLEIVKEEGIHDQQSVEVDILINAMKSFEFVLTLQLMIDILGITNELS</sequence>
<evidence type="ECO:0000313" key="1">
    <source>
        <dbReference type="EMBL" id="PKU75119.1"/>
    </source>
</evidence>
<accession>A0A2I0WHH6</accession>
<organism evidence="1 2">
    <name type="scientific">Dendrobium catenatum</name>
    <dbReference type="NCBI Taxonomy" id="906689"/>
    <lineage>
        <taxon>Eukaryota</taxon>
        <taxon>Viridiplantae</taxon>
        <taxon>Streptophyta</taxon>
        <taxon>Embryophyta</taxon>
        <taxon>Tracheophyta</taxon>
        <taxon>Spermatophyta</taxon>
        <taxon>Magnoliopsida</taxon>
        <taxon>Liliopsida</taxon>
        <taxon>Asparagales</taxon>
        <taxon>Orchidaceae</taxon>
        <taxon>Epidendroideae</taxon>
        <taxon>Malaxideae</taxon>
        <taxon>Dendrobiinae</taxon>
        <taxon>Dendrobium</taxon>
    </lineage>
</organism>
<dbReference type="Proteomes" id="UP000233837">
    <property type="component" value="Unassembled WGS sequence"/>
</dbReference>
<reference evidence="1 2" key="2">
    <citation type="journal article" date="2017" name="Nature">
        <title>The Apostasia genome and the evolution of orchids.</title>
        <authorList>
            <person name="Zhang G.Q."/>
            <person name="Liu K.W."/>
            <person name="Li Z."/>
            <person name="Lohaus R."/>
            <person name="Hsiao Y.Y."/>
            <person name="Niu S.C."/>
            <person name="Wang J.Y."/>
            <person name="Lin Y.C."/>
            <person name="Xu Q."/>
            <person name="Chen L.J."/>
            <person name="Yoshida K."/>
            <person name="Fujiwara S."/>
            <person name="Wang Z.W."/>
            <person name="Zhang Y.Q."/>
            <person name="Mitsuda N."/>
            <person name="Wang M."/>
            <person name="Liu G.H."/>
            <person name="Pecoraro L."/>
            <person name="Huang H.X."/>
            <person name="Xiao X.J."/>
            <person name="Lin M."/>
            <person name="Wu X.Y."/>
            <person name="Wu W.L."/>
            <person name="Chen Y.Y."/>
            <person name="Chang S.B."/>
            <person name="Sakamoto S."/>
            <person name="Ohme-Takagi M."/>
            <person name="Yagi M."/>
            <person name="Zeng S.J."/>
            <person name="Shen C.Y."/>
            <person name="Yeh C.M."/>
            <person name="Luo Y.B."/>
            <person name="Tsai W.C."/>
            <person name="Van de Peer Y."/>
            <person name="Liu Z.J."/>
        </authorList>
    </citation>
    <scope>NUCLEOTIDE SEQUENCE [LARGE SCALE GENOMIC DNA]</scope>
    <source>
        <tissue evidence="1">The whole plant</tissue>
    </source>
</reference>
<dbReference type="AlphaFoldDB" id="A0A2I0WHH6"/>
<evidence type="ECO:0000313" key="2">
    <source>
        <dbReference type="Proteomes" id="UP000233837"/>
    </source>
</evidence>
<dbReference type="EMBL" id="KZ502642">
    <property type="protein sequence ID" value="PKU75119.1"/>
    <property type="molecule type" value="Genomic_DNA"/>
</dbReference>
<protein>
    <submittedName>
        <fullName evidence="1">Uncharacterized protein</fullName>
    </submittedName>
</protein>
<gene>
    <name evidence="1" type="ORF">MA16_Dca021891</name>
</gene>